<dbReference type="Proteomes" id="UP000836788">
    <property type="component" value="Chromosome 11"/>
</dbReference>
<reference evidence="6" key="1">
    <citation type="submission" date="2022-02" db="EMBL/GenBank/DDBJ databases">
        <authorList>
            <person name="Giguere J D."/>
        </authorList>
    </citation>
    <scope>NUCLEOTIDE SEQUENCE</scope>
    <source>
        <strain evidence="6">CCAP 1055/1</strain>
    </source>
</reference>
<evidence type="ECO:0000256" key="1">
    <source>
        <dbReference type="ARBA" id="ARBA00004141"/>
    </source>
</evidence>
<dbReference type="GO" id="GO:0072659">
    <property type="term" value="P:protein localization to plasma membrane"/>
    <property type="evidence" value="ECO:0007669"/>
    <property type="project" value="TreeGrafter"/>
</dbReference>
<evidence type="ECO:0000256" key="2">
    <source>
        <dbReference type="ARBA" id="ARBA00022692"/>
    </source>
</evidence>
<dbReference type="GO" id="GO:0006506">
    <property type="term" value="P:GPI anchor biosynthetic process"/>
    <property type="evidence" value="ECO:0007669"/>
    <property type="project" value="InterPro"/>
</dbReference>
<feature type="transmembrane region" description="Helical" evidence="5">
    <location>
        <begin position="109"/>
        <end position="130"/>
    </location>
</feature>
<gene>
    <name evidence="6" type="ORF">PTTT1_LOCUS9292</name>
</gene>
<keyword evidence="2 5" id="KW-0812">Transmembrane</keyword>
<feature type="transmembrane region" description="Helical" evidence="5">
    <location>
        <begin position="305"/>
        <end position="325"/>
    </location>
</feature>
<dbReference type="PANTHER" id="PTHR20661">
    <property type="entry name" value="PHOSPHATIDYLINOSITOL-GLYCAN BIOSYNTHESIS CLASS W PROTEIN"/>
    <property type="match status" value="1"/>
</dbReference>
<comment type="subcellular location">
    <subcellularLocation>
        <location evidence="1">Membrane</location>
        <topology evidence="1">Multi-pass membrane protein</topology>
    </subcellularLocation>
</comment>
<dbReference type="EMBL" id="OU594952">
    <property type="protein sequence ID" value="CAG9279189.1"/>
    <property type="molecule type" value="Genomic_DNA"/>
</dbReference>
<feature type="transmembrane region" description="Helical" evidence="5">
    <location>
        <begin position="142"/>
        <end position="161"/>
    </location>
</feature>
<dbReference type="GO" id="GO:0016020">
    <property type="term" value="C:membrane"/>
    <property type="evidence" value="ECO:0007669"/>
    <property type="project" value="UniProtKB-SubCell"/>
</dbReference>
<keyword evidence="3 5" id="KW-1133">Transmembrane helix</keyword>
<dbReference type="InterPro" id="IPR009447">
    <property type="entry name" value="PIGW/GWT1"/>
</dbReference>
<feature type="transmembrane region" description="Helical" evidence="5">
    <location>
        <begin position="21"/>
        <end position="40"/>
    </location>
</feature>
<dbReference type="AlphaFoldDB" id="A0A8J9X262"/>
<evidence type="ECO:0008006" key="7">
    <source>
        <dbReference type="Google" id="ProtNLM"/>
    </source>
</evidence>
<name>A0A8J9X262_PHATR</name>
<feature type="transmembrane region" description="Helical" evidence="5">
    <location>
        <begin position="337"/>
        <end position="356"/>
    </location>
</feature>
<sequence>MFAKKLAKEAFVMGLEGTTPLELLLVLSCIPIGFWSFQFLPSANPWQSSVSEAITFWIPMILCQSKLLYPYGVLYLASELTFAIINESVRPNREVLKRTDDMRRVTLTVYRSSLLYLTFVAILSVDFHFFPRRFAKTEERGYSLMDMGAASFVIAAGLVSTRARGKTANTRRDFARTLPLLTLGVLRLIAHKELEYQEHVSEYGVHWNFSFTLAILSPVGALLPGPTWTLPVALLSFYQFALYSFGLQTWIEDSPRQCLEFDHNICHFFAANREGLLGCVGYSAIYLLSEWFGSQYLWRAPDDNYRLKFGLFKFTGGLTLFWLILEASGLTASRRSTNLVFAVWVLLVNILILTTVRYVCVGHDKVPFVLNTVNKHGLPCFVGANLMTGIVNLSFDTMQQNDTTAFVILLVYISGVGTLAVSLNILIPKLKGFFSRLPPGKEKIM</sequence>
<dbReference type="GO" id="GO:0032216">
    <property type="term" value="F:glucosaminyl-phosphatidylinositol O-acyltransferase activity"/>
    <property type="evidence" value="ECO:0007669"/>
    <property type="project" value="TreeGrafter"/>
</dbReference>
<protein>
    <recommendedName>
        <fullName evidence="7">GPI-anchored wall transfer protein</fullName>
    </recommendedName>
</protein>
<proteinExistence type="predicted"/>
<dbReference type="OMA" id="GLYVMQP"/>
<dbReference type="Pfam" id="PF06423">
    <property type="entry name" value="GWT1"/>
    <property type="match status" value="1"/>
</dbReference>
<dbReference type="GO" id="GO:0005783">
    <property type="term" value="C:endoplasmic reticulum"/>
    <property type="evidence" value="ECO:0007669"/>
    <property type="project" value="TreeGrafter"/>
</dbReference>
<feature type="transmembrane region" description="Helical" evidence="5">
    <location>
        <begin position="407"/>
        <end position="427"/>
    </location>
</feature>
<evidence type="ECO:0000256" key="4">
    <source>
        <dbReference type="ARBA" id="ARBA00023136"/>
    </source>
</evidence>
<dbReference type="PANTHER" id="PTHR20661:SF0">
    <property type="entry name" value="PHOSPHATIDYLINOSITOL-GLYCAN BIOSYNTHESIS CLASS W PROTEIN"/>
    <property type="match status" value="1"/>
</dbReference>
<evidence type="ECO:0000313" key="6">
    <source>
        <dbReference type="EMBL" id="CAG9279189.1"/>
    </source>
</evidence>
<accession>A0A8J9X262</accession>
<keyword evidence="4 5" id="KW-0472">Membrane</keyword>
<organism evidence="6">
    <name type="scientific">Phaeodactylum tricornutum</name>
    <name type="common">Diatom</name>
    <dbReference type="NCBI Taxonomy" id="2850"/>
    <lineage>
        <taxon>Eukaryota</taxon>
        <taxon>Sar</taxon>
        <taxon>Stramenopiles</taxon>
        <taxon>Ochrophyta</taxon>
        <taxon>Bacillariophyta</taxon>
        <taxon>Bacillariophyceae</taxon>
        <taxon>Bacillariophycidae</taxon>
        <taxon>Naviculales</taxon>
        <taxon>Phaeodactylaceae</taxon>
        <taxon>Phaeodactylum</taxon>
    </lineage>
</organism>
<evidence type="ECO:0000256" key="5">
    <source>
        <dbReference type="SAM" id="Phobius"/>
    </source>
</evidence>
<evidence type="ECO:0000256" key="3">
    <source>
        <dbReference type="ARBA" id="ARBA00022989"/>
    </source>
</evidence>